<protein>
    <submittedName>
        <fullName evidence="2">Uncharacterized protein</fullName>
    </submittedName>
</protein>
<name>B8BX04_THAPS</name>
<feature type="compositionally biased region" description="Low complexity" evidence="1">
    <location>
        <begin position="139"/>
        <end position="151"/>
    </location>
</feature>
<dbReference type="KEGG" id="tps:THAPSDRAFT_3167"/>
<dbReference type="OMA" id="QTEREWI"/>
<evidence type="ECO:0000313" key="2">
    <source>
        <dbReference type="EMBL" id="EED94119.1"/>
    </source>
</evidence>
<organism evidence="2 3">
    <name type="scientific">Thalassiosira pseudonana</name>
    <name type="common">Marine diatom</name>
    <name type="synonym">Cyclotella nana</name>
    <dbReference type="NCBI Taxonomy" id="35128"/>
    <lineage>
        <taxon>Eukaryota</taxon>
        <taxon>Sar</taxon>
        <taxon>Stramenopiles</taxon>
        <taxon>Ochrophyta</taxon>
        <taxon>Bacillariophyta</taxon>
        <taxon>Coscinodiscophyceae</taxon>
        <taxon>Thalassiosirophycidae</taxon>
        <taxon>Thalassiosirales</taxon>
        <taxon>Thalassiosiraceae</taxon>
        <taxon>Thalassiosira</taxon>
    </lineage>
</organism>
<reference evidence="2 3" key="2">
    <citation type="journal article" date="2008" name="Nature">
        <title>The Phaeodactylum genome reveals the evolutionary history of diatom genomes.</title>
        <authorList>
            <person name="Bowler C."/>
            <person name="Allen A.E."/>
            <person name="Badger J.H."/>
            <person name="Grimwood J."/>
            <person name="Jabbari K."/>
            <person name="Kuo A."/>
            <person name="Maheswari U."/>
            <person name="Martens C."/>
            <person name="Maumus F."/>
            <person name="Otillar R.P."/>
            <person name="Rayko E."/>
            <person name="Salamov A."/>
            <person name="Vandepoele K."/>
            <person name="Beszteri B."/>
            <person name="Gruber A."/>
            <person name="Heijde M."/>
            <person name="Katinka M."/>
            <person name="Mock T."/>
            <person name="Valentin K."/>
            <person name="Verret F."/>
            <person name="Berges J.A."/>
            <person name="Brownlee C."/>
            <person name="Cadoret J.P."/>
            <person name="Chiovitti A."/>
            <person name="Choi C.J."/>
            <person name="Coesel S."/>
            <person name="De Martino A."/>
            <person name="Detter J.C."/>
            <person name="Durkin C."/>
            <person name="Falciatore A."/>
            <person name="Fournet J."/>
            <person name="Haruta M."/>
            <person name="Huysman M.J."/>
            <person name="Jenkins B.D."/>
            <person name="Jiroutova K."/>
            <person name="Jorgensen R.E."/>
            <person name="Joubert Y."/>
            <person name="Kaplan A."/>
            <person name="Kroger N."/>
            <person name="Kroth P.G."/>
            <person name="La Roche J."/>
            <person name="Lindquist E."/>
            <person name="Lommer M."/>
            <person name="Martin-Jezequel V."/>
            <person name="Lopez P.J."/>
            <person name="Lucas S."/>
            <person name="Mangogna M."/>
            <person name="McGinnis K."/>
            <person name="Medlin L.K."/>
            <person name="Montsant A."/>
            <person name="Oudot-Le Secq M.P."/>
            <person name="Napoli C."/>
            <person name="Obornik M."/>
            <person name="Parker M.S."/>
            <person name="Petit J.L."/>
            <person name="Porcel B.M."/>
            <person name="Poulsen N."/>
            <person name="Robison M."/>
            <person name="Rychlewski L."/>
            <person name="Rynearson T.A."/>
            <person name="Schmutz J."/>
            <person name="Shapiro H."/>
            <person name="Siaut M."/>
            <person name="Stanley M."/>
            <person name="Sussman M.R."/>
            <person name="Taylor A.R."/>
            <person name="Vardi A."/>
            <person name="von Dassow P."/>
            <person name="Vyverman W."/>
            <person name="Willis A."/>
            <person name="Wyrwicz L.S."/>
            <person name="Rokhsar D.S."/>
            <person name="Weissenbach J."/>
            <person name="Armbrust E.V."/>
            <person name="Green B.R."/>
            <person name="Van de Peer Y."/>
            <person name="Grigoriev I.V."/>
        </authorList>
    </citation>
    <scope>NUCLEOTIDE SEQUENCE [LARGE SCALE GENOMIC DNA]</scope>
    <source>
        <strain evidence="2 3">CCMP1335</strain>
    </source>
</reference>
<dbReference type="Proteomes" id="UP000001449">
    <property type="component" value="Chromosome 3"/>
</dbReference>
<dbReference type="RefSeq" id="XP_002288683.1">
    <property type="nucleotide sequence ID" value="XM_002288647.1"/>
</dbReference>
<gene>
    <name evidence="2" type="ORF">THAPSDRAFT_3167</name>
</gene>
<dbReference type="GeneID" id="7442484"/>
<dbReference type="eggNOG" id="ENOG502SYGY">
    <property type="taxonomic scope" value="Eukaryota"/>
</dbReference>
<dbReference type="EMBL" id="CM000640">
    <property type="protein sequence ID" value="EED94119.1"/>
    <property type="molecule type" value="Genomic_DNA"/>
</dbReference>
<feature type="region of interest" description="Disordered" evidence="1">
    <location>
        <begin position="24"/>
        <end position="66"/>
    </location>
</feature>
<feature type="compositionally biased region" description="Polar residues" evidence="1">
    <location>
        <begin position="45"/>
        <end position="59"/>
    </location>
</feature>
<dbReference type="AlphaFoldDB" id="B8BX04"/>
<reference evidence="2 3" key="1">
    <citation type="journal article" date="2004" name="Science">
        <title>The genome of the diatom Thalassiosira pseudonana: ecology, evolution, and metabolism.</title>
        <authorList>
            <person name="Armbrust E.V."/>
            <person name="Berges J.A."/>
            <person name="Bowler C."/>
            <person name="Green B.R."/>
            <person name="Martinez D."/>
            <person name="Putnam N.H."/>
            <person name="Zhou S."/>
            <person name="Allen A.E."/>
            <person name="Apt K.E."/>
            <person name="Bechner M."/>
            <person name="Brzezinski M.A."/>
            <person name="Chaal B.K."/>
            <person name="Chiovitti A."/>
            <person name="Davis A.K."/>
            <person name="Demarest M.S."/>
            <person name="Detter J.C."/>
            <person name="Glavina T."/>
            <person name="Goodstein D."/>
            <person name="Hadi M.Z."/>
            <person name="Hellsten U."/>
            <person name="Hildebrand M."/>
            <person name="Jenkins B.D."/>
            <person name="Jurka J."/>
            <person name="Kapitonov V.V."/>
            <person name="Kroger N."/>
            <person name="Lau W.W."/>
            <person name="Lane T.W."/>
            <person name="Larimer F.W."/>
            <person name="Lippmeier J.C."/>
            <person name="Lucas S."/>
            <person name="Medina M."/>
            <person name="Montsant A."/>
            <person name="Obornik M."/>
            <person name="Parker M.S."/>
            <person name="Palenik B."/>
            <person name="Pazour G.J."/>
            <person name="Richardson P.M."/>
            <person name="Rynearson T.A."/>
            <person name="Saito M.A."/>
            <person name="Schwartz D.C."/>
            <person name="Thamatrakoln K."/>
            <person name="Valentin K."/>
            <person name="Vardi A."/>
            <person name="Wilkerson F.P."/>
            <person name="Rokhsar D.S."/>
        </authorList>
    </citation>
    <scope>NUCLEOTIDE SEQUENCE [LARGE SCALE GENOMIC DNA]</scope>
    <source>
        <strain evidence="2 3">CCMP1335</strain>
    </source>
</reference>
<keyword evidence="3" id="KW-1185">Reference proteome</keyword>
<dbReference type="PaxDb" id="35128-Thaps3167"/>
<evidence type="ECO:0000313" key="3">
    <source>
        <dbReference type="Proteomes" id="UP000001449"/>
    </source>
</evidence>
<evidence type="ECO:0000256" key="1">
    <source>
        <dbReference type="SAM" id="MobiDB-lite"/>
    </source>
</evidence>
<feature type="region of interest" description="Disordered" evidence="1">
    <location>
        <begin position="103"/>
        <end position="171"/>
    </location>
</feature>
<proteinExistence type="predicted"/>
<dbReference type="HOGENOM" id="CLU_458960_0_0_1"/>
<accession>B8BX04</accession>
<sequence>MTSNSQGWAPITYPSSAIFCGNGRHHKAREQAHGDSSRVAGKRSSAPSEQGDANNSAQGGNIERRANPYFPLHRDVLLATMRELLILDGRIDPQTMAIVVSSGREEVGKKTMTAAGGKSKKRKVAGNNQLGEMDAVPFSSSPSNRTASNSVSDDENSASKKNKQHTIADQPHVVPTSMSLDYSQFNTAESLVEYAVMRALDISTTQKIGPITLEESLQSIKDSADEPVVTSKRKVSDVDLEMGLDCPSEFPPYIVALARSNLITLQKTTTQHSVSKSHASAPMATYASSSILTDRERNIFLSKLSSPMTMAELLPNDTANSVNTNNAIMSFLRFPQLQRQQQNQTLFAMPRLLKASITDETNLRKAARKMTNAMLDNAFPGNHLDGPLRTFLGYKSSNKSKTTSRERIAEILSDILFDVSHAMYAWIQTEEEMMADVKRNASMNAEKSAGGRVVVPKGLRESAISNMDMQIKEVLFDDRAIKRIGGFESASLLPLALGIHRCRQEGIAWDEYVLSEEGKNAMEVHLKHNLVAVEPRAKGGAKANKKKRKQREISLINPALLEIGRKRRGRRGRAVVPIGASLLMGDIAHASYIAG</sequence>
<dbReference type="InParanoid" id="B8BX04"/>